<evidence type="ECO:0000313" key="1">
    <source>
        <dbReference type="EMBL" id="SDH67231.1"/>
    </source>
</evidence>
<proteinExistence type="predicted"/>
<dbReference type="RefSeq" id="WP_176844519.1">
    <property type="nucleotide sequence ID" value="NZ_FNCG01000011.1"/>
</dbReference>
<keyword evidence="2" id="KW-1185">Reference proteome</keyword>
<organism evidence="1 2">
    <name type="scientific">Mucilaginibacter gossypii</name>
    <dbReference type="NCBI Taxonomy" id="551996"/>
    <lineage>
        <taxon>Bacteria</taxon>
        <taxon>Pseudomonadati</taxon>
        <taxon>Bacteroidota</taxon>
        <taxon>Sphingobacteriia</taxon>
        <taxon>Sphingobacteriales</taxon>
        <taxon>Sphingobacteriaceae</taxon>
        <taxon>Mucilaginibacter</taxon>
    </lineage>
</organism>
<reference evidence="2" key="1">
    <citation type="submission" date="2016-10" db="EMBL/GenBank/DDBJ databases">
        <authorList>
            <person name="Varghese N."/>
            <person name="Submissions S."/>
        </authorList>
    </citation>
    <scope>NUCLEOTIDE SEQUENCE [LARGE SCALE GENOMIC DNA]</scope>
    <source>
        <strain evidence="2">Gh-67</strain>
    </source>
</reference>
<accession>A0A1G8EBF7</accession>
<dbReference type="Proteomes" id="UP000199705">
    <property type="component" value="Unassembled WGS sequence"/>
</dbReference>
<dbReference type="AlphaFoldDB" id="A0A1G8EBF7"/>
<name>A0A1G8EBF7_9SPHI</name>
<dbReference type="STRING" id="551996.SAMN05192573_111174"/>
<protein>
    <submittedName>
        <fullName evidence="1">Uncharacterized protein</fullName>
    </submittedName>
</protein>
<gene>
    <name evidence="1" type="ORF">SAMN05192573_111174</name>
</gene>
<dbReference type="EMBL" id="FNCG01000011">
    <property type="protein sequence ID" value="SDH67231.1"/>
    <property type="molecule type" value="Genomic_DNA"/>
</dbReference>
<sequence>MRVFEADTFINGSELVDGFNGDNPGKVPVTGGLAGDAARLPSDIMNT</sequence>
<evidence type="ECO:0000313" key="2">
    <source>
        <dbReference type="Proteomes" id="UP000199705"/>
    </source>
</evidence>